<name>A0A3N1CX57_9ACTN</name>
<evidence type="ECO:0000313" key="2">
    <source>
        <dbReference type="Proteomes" id="UP000272400"/>
    </source>
</evidence>
<dbReference type="RefSeq" id="WP_123665337.1">
    <property type="nucleotide sequence ID" value="NZ_RJKE01000001.1"/>
</dbReference>
<protein>
    <submittedName>
        <fullName evidence="1">Uncharacterized protein</fullName>
    </submittedName>
</protein>
<gene>
    <name evidence="1" type="ORF">EDD29_3436</name>
</gene>
<sequence>MTSSTLRPPAPLEALLRHFADLRDGTHAGQRSRAGKEAAFRAAATLLDAPARTVLTEVDTHLLRATGAIEATGVRRDPHGGLLAAWHLTWPEQRAADLSPITLTAHYGAGFHHPHLHGATLGEWPLNVATPAQAAELLPTLRAIATADLHNLVFQRDWRIVPALHEA</sequence>
<proteinExistence type="predicted"/>
<organism evidence="1 2">
    <name type="scientific">Actinocorallia herbida</name>
    <dbReference type="NCBI Taxonomy" id="58109"/>
    <lineage>
        <taxon>Bacteria</taxon>
        <taxon>Bacillati</taxon>
        <taxon>Actinomycetota</taxon>
        <taxon>Actinomycetes</taxon>
        <taxon>Streptosporangiales</taxon>
        <taxon>Thermomonosporaceae</taxon>
        <taxon>Actinocorallia</taxon>
    </lineage>
</organism>
<dbReference type="Proteomes" id="UP000272400">
    <property type="component" value="Unassembled WGS sequence"/>
</dbReference>
<comment type="caution">
    <text evidence="1">The sequence shown here is derived from an EMBL/GenBank/DDBJ whole genome shotgun (WGS) entry which is preliminary data.</text>
</comment>
<accession>A0A3N1CX57</accession>
<dbReference type="EMBL" id="RJKE01000001">
    <property type="protein sequence ID" value="ROO85882.1"/>
    <property type="molecule type" value="Genomic_DNA"/>
</dbReference>
<evidence type="ECO:0000313" key="1">
    <source>
        <dbReference type="EMBL" id="ROO85882.1"/>
    </source>
</evidence>
<dbReference type="AlphaFoldDB" id="A0A3N1CX57"/>
<reference evidence="1 2" key="1">
    <citation type="submission" date="2018-11" db="EMBL/GenBank/DDBJ databases">
        <title>Sequencing the genomes of 1000 actinobacteria strains.</title>
        <authorList>
            <person name="Klenk H.-P."/>
        </authorList>
    </citation>
    <scope>NUCLEOTIDE SEQUENCE [LARGE SCALE GENOMIC DNA]</scope>
    <source>
        <strain evidence="1 2">DSM 44254</strain>
    </source>
</reference>
<dbReference type="OrthoDB" id="4223162at2"/>
<keyword evidence="2" id="KW-1185">Reference proteome</keyword>